<keyword evidence="9" id="KW-1185">Reference proteome</keyword>
<evidence type="ECO:0000256" key="3">
    <source>
        <dbReference type="ARBA" id="ARBA00022691"/>
    </source>
</evidence>
<keyword evidence="4" id="KW-0479">Metal-binding</keyword>
<dbReference type="GO" id="GO:0051539">
    <property type="term" value="F:4 iron, 4 sulfur cluster binding"/>
    <property type="evidence" value="ECO:0007669"/>
    <property type="project" value="UniProtKB-KW"/>
</dbReference>
<dbReference type="EMBL" id="BSDR01000001">
    <property type="protein sequence ID" value="GLI33739.1"/>
    <property type="molecule type" value="Genomic_DNA"/>
</dbReference>
<dbReference type="PROSITE" id="PS51918">
    <property type="entry name" value="RADICAL_SAM"/>
    <property type="match status" value="1"/>
</dbReference>
<dbReference type="Pfam" id="PF04055">
    <property type="entry name" value="Radical_SAM"/>
    <property type="match status" value="1"/>
</dbReference>
<dbReference type="SFLD" id="SFLDG01082">
    <property type="entry name" value="B12-binding_domain_containing"/>
    <property type="match status" value="1"/>
</dbReference>
<dbReference type="SFLD" id="SFLDG01086">
    <property type="entry name" value="elongater_protein-like"/>
    <property type="match status" value="1"/>
</dbReference>
<protein>
    <recommendedName>
        <fullName evidence="7">Radical SAM core domain-containing protein</fullName>
    </recommendedName>
</protein>
<feature type="domain" description="Radical SAM core" evidence="7">
    <location>
        <begin position="3"/>
        <end position="239"/>
    </location>
</feature>
<dbReference type="SMART" id="SM00729">
    <property type="entry name" value="Elp3"/>
    <property type="match status" value="1"/>
</dbReference>
<evidence type="ECO:0000256" key="6">
    <source>
        <dbReference type="ARBA" id="ARBA00023014"/>
    </source>
</evidence>
<comment type="caution">
    <text evidence="8">The sequence shown here is derived from an EMBL/GenBank/DDBJ whole genome shotgun (WGS) entry which is preliminary data.</text>
</comment>
<dbReference type="GO" id="GO:0003824">
    <property type="term" value="F:catalytic activity"/>
    <property type="evidence" value="ECO:0007669"/>
    <property type="project" value="InterPro"/>
</dbReference>
<evidence type="ECO:0000313" key="8">
    <source>
        <dbReference type="EMBL" id="GLI33739.1"/>
    </source>
</evidence>
<dbReference type="InterPro" id="IPR006638">
    <property type="entry name" value="Elp3/MiaA/NifB-like_rSAM"/>
</dbReference>
<dbReference type="InterPro" id="IPR032432">
    <property type="entry name" value="Radical_SAM_C"/>
</dbReference>
<proteinExistence type="predicted"/>
<dbReference type="Pfam" id="PF16199">
    <property type="entry name" value="Radical_SAM_C"/>
    <property type="match status" value="1"/>
</dbReference>
<comment type="cofactor">
    <cofactor evidence="1">
        <name>[4Fe-4S] cluster</name>
        <dbReference type="ChEBI" id="CHEBI:49883"/>
    </cofactor>
</comment>
<name>A0A9W6FS73_9BACT</name>
<evidence type="ECO:0000313" key="9">
    <source>
        <dbReference type="Proteomes" id="UP001144372"/>
    </source>
</evidence>
<sequence>MTSTSRNRIYPVFLPHEGCPFQCVYCNQHAVTDSSLKKSSDKGLLSRFDACFGRLVEHAERSGIPGELAFYGGTFTALPEEALKGLLQRVSLWVEKGVFTGIRFSTRPDGISREVCALLREYPVRTVELGVQSLSDQVLQESRRGYSAKTVENAAALVRANGWELGFQLMLGLPGDTRERFLDSVSRSALLRPDMVRLYPTLVLDKTLLAKWYRAGSYQPLDLDDAVEWAADAYDIFGEAQIPIARMGLHADPELEKPGNILGGPYHPAFGYLVKVRWWRKRVDRYLEKEVQAHGGVSLILHVSSPCSSEMIGPRRSNLLHWQRRWNLEHVEVQGNDAIPAGSFHSEWGRKASVGGRRRRKREWNPGEYPDAGIAVNRCADSDSFRLE</sequence>
<accession>A0A9W6FS73</accession>
<dbReference type="InterPro" id="IPR039661">
    <property type="entry name" value="ELP3"/>
</dbReference>
<reference evidence="8" key="1">
    <citation type="submission" date="2022-12" db="EMBL/GenBank/DDBJ databases">
        <title>Reference genome sequencing for broad-spectrum identification of bacterial and archaeal isolates by mass spectrometry.</title>
        <authorList>
            <person name="Sekiguchi Y."/>
            <person name="Tourlousse D.M."/>
        </authorList>
    </citation>
    <scope>NUCLEOTIDE SEQUENCE</scope>
    <source>
        <strain evidence="8">ASRB1</strain>
    </source>
</reference>
<dbReference type="RefSeq" id="WP_281792909.1">
    <property type="nucleotide sequence ID" value="NZ_BSDR01000001.1"/>
</dbReference>
<keyword evidence="3" id="KW-0949">S-adenosyl-L-methionine</keyword>
<keyword evidence="2" id="KW-0004">4Fe-4S</keyword>
<organism evidence="8 9">
    <name type="scientific">Desulforhabdus amnigena</name>
    <dbReference type="NCBI Taxonomy" id="40218"/>
    <lineage>
        <taxon>Bacteria</taxon>
        <taxon>Pseudomonadati</taxon>
        <taxon>Thermodesulfobacteriota</taxon>
        <taxon>Syntrophobacteria</taxon>
        <taxon>Syntrophobacterales</taxon>
        <taxon>Syntrophobacteraceae</taxon>
        <taxon>Desulforhabdus</taxon>
    </lineage>
</organism>
<evidence type="ECO:0000256" key="4">
    <source>
        <dbReference type="ARBA" id="ARBA00022723"/>
    </source>
</evidence>
<dbReference type="GO" id="GO:0002926">
    <property type="term" value="P:tRNA wobble base 5-methoxycarbonylmethyl-2-thiouridinylation"/>
    <property type="evidence" value="ECO:0007669"/>
    <property type="project" value="TreeGrafter"/>
</dbReference>
<dbReference type="Proteomes" id="UP001144372">
    <property type="component" value="Unassembled WGS sequence"/>
</dbReference>
<dbReference type="PANTHER" id="PTHR11135">
    <property type="entry name" value="HISTONE ACETYLTRANSFERASE-RELATED"/>
    <property type="match status" value="1"/>
</dbReference>
<keyword evidence="6" id="KW-0411">Iron-sulfur</keyword>
<dbReference type="GO" id="GO:0005737">
    <property type="term" value="C:cytoplasm"/>
    <property type="evidence" value="ECO:0007669"/>
    <property type="project" value="TreeGrafter"/>
</dbReference>
<evidence type="ECO:0000256" key="5">
    <source>
        <dbReference type="ARBA" id="ARBA00023004"/>
    </source>
</evidence>
<dbReference type="GO" id="GO:0046872">
    <property type="term" value="F:metal ion binding"/>
    <property type="evidence" value="ECO:0007669"/>
    <property type="project" value="UniProtKB-KW"/>
</dbReference>
<dbReference type="InterPro" id="IPR007197">
    <property type="entry name" value="rSAM"/>
</dbReference>
<keyword evidence="5" id="KW-0408">Iron</keyword>
<dbReference type="PANTHER" id="PTHR11135:SF0">
    <property type="entry name" value="ELONGATOR COMPLEX PROTEIN 3"/>
    <property type="match status" value="1"/>
</dbReference>
<dbReference type="AlphaFoldDB" id="A0A9W6FS73"/>
<dbReference type="CDD" id="cd01335">
    <property type="entry name" value="Radical_SAM"/>
    <property type="match status" value="1"/>
</dbReference>
<evidence type="ECO:0000256" key="2">
    <source>
        <dbReference type="ARBA" id="ARBA00022485"/>
    </source>
</evidence>
<gene>
    <name evidence="8" type="ORF">DAMNIGENAA_11720</name>
</gene>
<evidence type="ECO:0000259" key="7">
    <source>
        <dbReference type="PROSITE" id="PS51918"/>
    </source>
</evidence>
<dbReference type="InterPro" id="IPR023404">
    <property type="entry name" value="rSAM_horseshoe"/>
</dbReference>
<dbReference type="InterPro" id="IPR058240">
    <property type="entry name" value="rSAM_sf"/>
</dbReference>
<dbReference type="SUPFAM" id="SSF102114">
    <property type="entry name" value="Radical SAM enzymes"/>
    <property type="match status" value="1"/>
</dbReference>
<dbReference type="SFLD" id="SFLDS00029">
    <property type="entry name" value="Radical_SAM"/>
    <property type="match status" value="1"/>
</dbReference>
<dbReference type="Gene3D" id="3.80.30.20">
    <property type="entry name" value="tm_1862 like domain"/>
    <property type="match status" value="1"/>
</dbReference>
<evidence type="ECO:0000256" key="1">
    <source>
        <dbReference type="ARBA" id="ARBA00001966"/>
    </source>
</evidence>